<dbReference type="EMBL" id="NKXS01004116">
    <property type="protein sequence ID" value="PIN07398.1"/>
    <property type="molecule type" value="Genomic_DNA"/>
</dbReference>
<organism evidence="1 2">
    <name type="scientific">Handroanthus impetiginosus</name>
    <dbReference type="NCBI Taxonomy" id="429701"/>
    <lineage>
        <taxon>Eukaryota</taxon>
        <taxon>Viridiplantae</taxon>
        <taxon>Streptophyta</taxon>
        <taxon>Embryophyta</taxon>
        <taxon>Tracheophyta</taxon>
        <taxon>Spermatophyta</taxon>
        <taxon>Magnoliopsida</taxon>
        <taxon>eudicotyledons</taxon>
        <taxon>Gunneridae</taxon>
        <taxon>Pentapetalae</taxon>
        <taxon>asterids</taxon>
        <taxon>lamiids</taxon>
        <taxon>Lamiales</taxon>
        <taxon>Bignoniaceae</taxon>
        <taxon>Crescentiina</taxon>
        <taxon>Tabebuia alliance</taxon>
        <taxon>Handroanthus</taxon>
    </lineage>
</organism>
<dbReference type="AlphaFoldDB" id="A0A2G9GQ76"/>
<proteinExistence type="predicted"/>
<sequence>MMKLHHSNILFLLNPKIFNSQLTQIGEEEVHKNFDKQNFLLFLNFYLGARFSFKADIRLGGDKSCKCSWGTAFSWDASV</sequence>
<gene>
    <name evidence="1" type="ORF">CDL12_20034</name>
</gene>
<keyword evidence="2" id="KW-1185">Reference proteome</keyword>
<protein>
    <submittedName>
        <fullName evidence="1">Uncharacterized protein</fullName>
    </submittedName>
</protein>
<evidence type="ECO:0000313" key="1">
    <source>
        <dbReference type="EMBL" id="PIN07398.1"/>
    </source>
</evidence>
<accession>A0A2G9GQ76</accession>
<dbReference type="Proteomes" id="UP000231279">
    <property type="component" value="Unassembled WGS sequence"/>
</dbReference>
<evidence type="ECO:0000313" key="2">
    <source>
        <dbReference type="Proteomes" id="UP000231279"/>
    </source>
</evidence>
<comment type="caution">
    <text evidence="1">The sequence shown here is derived from an EMBL/GenBank/DDBJ whole genome shotgun (WGS) entry which is preliminary data.</text>
</comment>
<name>A0A2G9GQ76_9LAMI</name>
<reference evidence="2" key="1">
    <citation type="journal article" date="2018" name="Gigascience">
        <title>Genome assembly of the Pink Ipe (Handroanthus impetiginosus, Bignoniaceae), a highly valued, ecologically keystone Neotropical timber forest tree.</title>
        <authorList>
            <person name="Silva-Junior O.B."/>
            <person name="Grattapaglia D."/>
            <person name="Novaes E."/>
            <person name="Collevatti R.G."/>
        </authorList>
    </citation>
    <scope>NUCLEOTIDE SEQUENCE [LARGE SCALE GENOMIC DNA]</scope>
    <source>
        <strain evidence="2">cv. UFG-1</strain>
    </source>
</reference>